<gene>
    <name evidence="3" type="ORF">BDQ12DRAFT_682318</name>
</gene>
<organism evidence="3 4">
    <name type="scientific">Crucibulum laeve</name>
    <dbReference type="NCBI Taxonomy" id="68775"/>
    <lineage>
        <taxon>Eukaryota</taxon>
        <taxon>Fungi</taxon>
        <taxon>Dikarya</taxon>
        <taxon>Basidiomycota</taxon>
        <taxon>Agaricomycotina</taxon>
        <taxon>Agaricomycetes</taxon>
        <taxon>Agaricomycetidae</taxon>
        <taxon>Agaricales</taxon>
        <taxon>Agaricineae</taxon>
        <taxon>Nidulariaceae</taxon>
        <taxon>Crucibulum</taxon>
    </lineage>
</organism>
<keyword evidence="4" id="KW-1185">Reference proteome</keyword>
<evidence type="ECO:0000313" key="4">
    <source>
        <dbReference type="Proteomes" id="UP000308652"/>
    </source>
</evidence>
<feature type="compositionally biased region" description="Low complexity" evidence="1">
    <location>
        <begin position="56"/>
        <end position="73"/>
    </location>
</feature>
<dbReference type="InterPro" id="IPR046522">
    <property type="entry name" value="DUF6699"/>
</dbReference>
<dbReference type="STRING" id="68775.A0A5C3M5R8"/>
<evidence type="ECO:0000313" key="3">
    <source>
        <dbReference type="EMBL" id="TFK39188.1"/>
    </source>
</evidence>
<dbReference type="OrthoDB" id="2783256at2759"/>
<dbReference type="Proteomes" id="UP000308652">
    <property type="component" value="Unassembled WGS sequence"/>
</dbReference>
<protein>
    <recommendedName>
        <fullName evidence="2">DUF6699 domain-containing protein</fullName>
    </recommendedName>
</protein>
<sequence length="265" mass="29368">MAARERSVIWAPIAIYTASSLYSEPIYTSFTSTTMDRRVHFASTSLAYSPIPATPSPTLSNSSLPSTSESELSTPPPQINYHPSPYPRSQLLIRADSPSNVEPKDMHIHAHLAYHPDFPPQLAYDVSLHPTTCYGQMPPQALDEAATEPVLSSLIITSPCLPPGSEIFVNRTTLPYVTVRDVLHSLYRGLRPSVPAEEYNGLPAPQRRDISDAFYTRIGKFTNPDEHREELSKGLKVVDYLGRSTRFMGLSGTVRGPDIWELNVS</sequence>
<dbReference type="Pfam" id="PF20415">
    <property type="entry name" value="DUF6699"/>
    <property type="match status" value="1"/>
</dbReference>
<feature type="region of interest" description="Disordered" evidence="1">
    <location>
        <begin position="52"/>
        <end position="83"/>
    </location>
</feature>
<dbReference type="AlphaFoldDB" id="A0A5C3M5R8"/>
<evidence type="ECO:0000256" key="1">
    <source>
        <dbReference type="SAM" id="MobiDB-lite"/>
    </source>
</evidence>
<proteinExistence type="predicted"/>
<dbReference type="EMBL" id="ML213600">
    <property type="protein sequence ID" value="TFK39188.1"/>
    <property type="molecule type" value="Genomic_DNA"/>
</dbReference>
<name>A0A5C3M5R8_9AGAR</name>
<evidence type="ECO:0000259" key="2">
    <source>
        <dbReference type="Pfam" id="PF20415"/>
    </source>
</evidence>
<accession>A0A5C3M5R8</accession>
<feature type="domain" description="DUF6699" evidence="2">
    <location>
        <begin position="122"/>
        <end position="252"/>
    </location>
</feature>
<reference evidence="3 4" key="1">
    <citation type="journal article" date="2019" name="Nat. Ecol. Evol.">
        <title>Megaphylogeny resolves global patterns of mushroom evolution.</title>
        <authorList>
            <person name="Varga T."/>
            <person name="Krizsan K."/>
            <person name="Foldi C."/>
            <person name="Dima B."/>
            <person name="Sanchez-Garcia M."/>
            <person name="Sanchez-Ramirez S."/>
            <person name="Szollosi G.J."/>
            <person name="Szarkandi J.G."/>
            <person name="Papp V."/>
            <person name="Albert L."/>
            <person name="Andreopoulos W."/>
            <person name="Angelini C."/>
            <person name="Antonin V."/>
            <person name="Barry K.W."/>
            <person name="Bougher N.L."/>
            <person name="Buchanan P."/>
            <person name="Buyck B."/>
            <person name="Bense V."/>
            <person name="Catcheside P."/>
            <person name="Chovatia M."/>
            <person name="Cooper J."/>
            <person name="Damon W."/>
            <person name="Desjardin D."/>
            <person name="Finy P."/>
            <person name="Geml J."/>
            <person name="Haridas S."/>
            <person name="Hughes K."/>
            <person name="Justo A."/>
            <person name="Karasinski D."/>
            <person name="Kautmanova I."/>
            <person name="Kiss B."/>
            <person name="Kocsube S."/>
            <person name="Kotiranta H."/>
            <person name="LaButti K.M."/>
            <person name="Lechner B.E."/>
            <person name="Liimatainen K."/>
            <person name="Lipzen A."/>
            <person name="Lukacs Z."/>
            <person name="Mihaltcheva S."/>
            <person name="Morgado L.N."/>
            <person name="Niskanen T."/>
            <person name="Noordeloos M.E."/>
            <person name="Ohm R.A."/>
            <person name="Ortiz-Santana B."/>
            <person name="Ovrebo C."/>
            <person name="Racz N."/>
            <person name="Riley R."/>
            <person name="Savchenko A."/>
            <person name="Shiryaev A."/>
            <person name="Soop K."/>
            <person name="Spirin V."/>
            <person name="Szebenyi C."/>
            <person name="Tomsovsky M."/>
            <person name="Tulloss R.E."/>
            <person name="Uehling J."/>
            <person name="Grigoriev I.V."/>
            <person name="Vagvolgyi C."/>
            <person name="Papp T."/>
            <person name="Martin F.M."/>
            <person name="Miettinen O."/>
            <person name="Hibbett D.S."/>
            <person name="Nagy L.G."/>
        </authorList>
    </citation>
    <scope>NUCLEOTIDE SEQUENCE [LARGE SCALE GENOMIC DNA]</scope>
    <source>
        <strain evidence="3 4">CBS 166.37</strain>
    </source>
</reference>